<name>A0A239IUM1_9SPHN</name>
<evidence type="ECO:0000313" key="1">
    <source>
        <dbReference type="EMBL" id="SNS97287.1"/>
    </source>
</evidence>
<proteinExistence type="predicted"/>
<gene>
    <name evidence="1" type="ORF">SAMN06295955_108171</name>
</gene>
<reference evidence="1 2" key="1">
    <citation type="submission" date="2017-06" db="EMBL/GenBank/DDBJ databases">
        <authorList>
            <person name="Kim H.J."/>
            <person name="Triplett B.A."/>
        </authorList>
    </citation>
    <scope>NUCLEOTIDE SEQUENCE [LARGE SCALE GENOMIC DNA]</scope>
    <source>
        <strain evidence="1 2">DS15</strain>
    </source>
</reference>
<protein>
    <submittedName>
        <fullName evidence="1">Uncharacterized protein</fullName>
    </submittedName>
</protein>
<accession>A0A239IUM1</accession>
<keyword evidence="2" id="KW-1185">Reference proteome</keyword>
<dbReference type="Proteomes" id="UP000198339">
    <property type="component" value="Unassembled WGS sequence"/>
</dbReference>
<dbReference type="AlphaFoldDB" id="A0A239IUM1"/>
<sequence length="73" mass="8110">MKTCFYGFMKKSDSSDDGGDEHLQVQVPTATKRDLGQRALDSREPIRMVVLRALAAYGVVVPEGAIADRRKRT</sequence>
<organism evidence="1 2">
    <name type="scientific">Sphingopyxis indica</name>
    <dbReference type="NCBI Taxonomy" id="436663"/>
    <lineage>
        <taxon>Bacteria</taxon>
        <taxon>Pseudomonadati</taxon>
        <taxon>Pseudomonadota</taxon>
        <taxon>Alphaproteobacteria</taxon>
        <taxon>Sphingomonadales</taxon>
        <taxon>Sphingomonadaceae</taxon>
        <taxon>Sphingopyxis</taxon>
    </lineage>
</organism>
<evidence type="ECO:0000313" key="2">
    <source>
        <dbReference type="Proteomes" id="UP000198339"/>
    </source>
</evidence>
<dbReference type="EMBL" id="FZPA01000008">
    <property type="protein sequence ID" value="SNS97287.1"/>
    <property type="molecule type" value="Genomic_DNA"/>
</dbReference>